<evidence type="ECO:0000256" key="1">
    <source>
        <dbReference type="SAM" id="MobiDB-lite"/>
    </source>
</evidence>
<accession>K0RAV4</accession>
<protein>
    <submittedName>
        <fullName evidence="2">Uncharacterized protein</fullName>
    </submittedName>
</protein>
<evidence type="ECO:0000313" key="3">
    <source>
        <dbReference type="Proteomes" id="UP000266841"/>
    </source>
</evidence>
<name>K0RAV4_THAOC</name>
<dbReference type="Proteomes" id="UP000266841">
    <property type="component" value="Unassembled WGS sequence"/>
</dbReference>
<feature type="region of interest" description="Disordered" evidence="1">
    <location>
        <begin position="122"/>
        <end position="149"/>
    </location>
</feature>
<reference evidence="2 3" key="1">
    <citation type="journal article" date="2012" name="Genome Biol.">
        <title>Genome and low-iron response of an oceanic diatom adapted to chronic iron limitation.</title>
        <authorList>
            <person name="Lommer M."/>
            <person name="Specht M."/>
            <person name="Roy A.S."/>
            <person name="Kraemer L."/>
            <person name="Andreson R."/>
            <person name="Gutowska M.A."/>
            <person name="Wolf J."/>
            <person name="Bergner S.V."/>
            <person name="Schilhabel M.B."/>
            <person name="Klostermeier U.C."/>
            <person name="Beiko R.G."/>
            <person name="Rosenstiel P."/>
            <person name="Hippler M."/>
            <person name="Laroche J."/>
        </authorList>
    </citation>
    <scope>NUCLEOTIDE SEQUENCE [LARGE SCALE GENOMIC DNA]</scope>
    <source>
        <strain evidence="2 3">CCMP1005</strain>
    </source>
</reference>
<proteinExistence type="predicted"/>
<feature type="non-terminal residue" evidence="2">
    <location>
        <position position="196"/>
    </location>
</feature>
<organism evidence="2 3">
    <name type="scientific">Thalassiosira oceanica</name>
    <name type="common">Marine diatom</name>
    <dbReference type="NCBI Taxonomy" id="159749"/>
    <lineage>
        <taxon>Eukaryota</taxon>
        <taxon>Sar</taxon>
        <taxon>Stramenopiles</taxon>
        <taxon>Ochrophyta</taxon>
        <taxon>Bacillariophyta</taxon>
        <taxon>Coscinodiscophyceae</taxon>
        <taxon>Thalassiosirophycidae</taxon>
        <taxon>Thalassiosirales</taxon>
        <taxon>Thalassiosiraceae</taxon>
        <taxon>Thalassiosira</taxon>
    </lineage>
</organism>
<evidence type="ECO:0000313" key="2">
    <source>
        <dbReference type="EMBL" id="EJK50350.1"/>
    </source>
</evidence>
<sequence>MRPPWLLRIRSRNRTRSLGGTLRSICRGGKLVASRGAVPSICRGRVYIADGRDDGSVNYRRGAPRCYVADPEKVIVVGGGGRSAFTSGHDERKVVQGHVCLSPCVPIAEVLFFLSACPSTARRPAAPDVDKQPGRGSPPHPYSSYAPSSGAAATRLNLAKRMRIDEGSQCQRYLNAKDAAALDAELMSTPGFSLEQ</sequence>
<gene>
    <name evidence="2" type="ORF">THAOC_30694</name>
</gene>
<dbReference type="EMBL" id="AGNL01043940">
    <property type="protein sequence ID" value="EJK50350.1"/>
    <property type="molecule type" value="Genomic_DNA"/>
</dbReference>
<comment type="caution">
    <text evidence="2">The sequence shown here is derived from an EMBL/GenBank/DDBJ whole genome shotgun (WGS) entry which is preliminary data.</text>
</comment>
<dbReference type="AlphaFoldDB" id="K0RAV4"/>
<keyword evidence="3" id="KW-1185">Reference proteome</keyword>